<dbReference type="PANTHER" id="PTHR24028">
    <property type="entry name" value="CADHERIN-87A"/>
    <property type="match status" value="1"/>
</dbReference>
<evidence type="ECO:0000256" key="4">
    <source>
        <dbReference type="ARBA" id="ARBA00022729"/>
    </source>
</evidence>
<evidence type="ECO:0000256" key="11">
    <source>
        <dbReference type="PROSITE-ProRule" id="PRU00043"/>
    </source>
</evidence>
<evidence type="ECO:0000256" key="9">
    <source>
        <dbReference type="ARBA" id="ARBA00023136"/>
    </source>
</evidence>
<keyword evidence="7" id="KW-0130">Cell adhesion</keyword>
<dbReference type="InterPro" id="IPR015919">
    <property type="entry name" value="Cadherin-like_sf"/>
</dbReference>
<dbReference type="PROSITE" id="PS00232">
    <property type="entry name" value="CADHERIN_1"/>
    <property type="match status" value="2"/>
</dbReference>
<dbReference type="OrthoDB" id="6272940at2759"/>
<dbReference type="FunFam" id="2.60.40.60:FF:000005">
    <property type="entry name" value="Protocadherin 9"/>
    <property type="match status" value="1"/>
</dbReference>
<dbReference type="EnsemblMetazoa" id="HelroT132264">
    <property type="protein sequence ID" value="HelroP132264"/>
    <property type="gene ID" value="HelroG132264"/>
</dbReference>
<dbReference type="KEGG" id="hro:HELRODRAFT_132264"/>
<keyword evidence="15" id="KW-1185">Reference proteome</keyword>
<dbReference type="CTD" id="20196176"/>
<comment type="subcellular location">
    <subcellularLocation>
        <location evidence="1">Cell membrane</location>
        <topology evidence="1">Single-pass type I membrane protein</topology>
    </subcellularLocation>
</comment>
<dbReference type="PRINTS" id="PR00205">
    <property type="entry name" value="CADHERIN"/>
</dbReference>
<dbReference type="eggNOG" id="KOG3594">
    <property type="taxonomic scope" value="Eukaryota"/>
</dbReference>
<evidence type="ECO:0000259" key="12">
    <source>
        <dbReference type="PROSITE" id="PS50268"/>
    </source>
</evidence>
<dbReference type="SUPFAM" id="SSF49313">
    <property type="entry name" value="Cadherin-like"/>
    <property type="match status" value="2"/>
</dbReference>
<dbReference type="InterPro" id="IPR020894">
    <property type="entry name" value="Cadherin_CS"/>
</dbReference>
<organism evidence="14 15">
    <name type="scientific">Helobdella robusta</name>
    <name type="common">Californian leech</name>
    <dbReference type="NCBI Taxonomy" id="6412"/>
    <lineage>
        <taxon>Eukaryota</taxon>
        <taxon>Metazoa</taxon>
        <taxon>Spiralia</taxon>
        <taxon>Lophotrochozoa</taxon>
        <taxon>Annelida</taxon>
        <taxon>Clitellata</taxon>
        <taxon>Hirudinea</taxon>
        <taxon>Rhynchobdellida</taxon>
        <taxon>Glossiphoniidae</taxon>
        <taxon>Helobdella</taxon>
    </lineage>
</organism>
<dbReference type="GeneID" id="20196176"/>
<dbReference type="GO" id="GO:0005509">
    <property type="term" value="F:calcium ion binding"/>
    <property type="evidence" value="ECO:0007669"/>
    <property type="project" value="UniProtKB-UniRule"/>
</dbReference>
<evidence type="ECO:0000256" key="8">
    <source>
        <dbReference type="ARBA" id="ARBA00022989"/>
    </source>
</evidence>
<reference evidence="14" key="3">
    <citation type="submission" date="2015-06" db="UniProtKB">
        <authorList>
            <consortium name="EnsemblMetazoa"/>
        </authorList>
    </citation>
    <scope>IDENTIFICATION</scope>
</reference>
<dbReference type="STRING" id="6412.T1EHX6"/>
<evidence type="ECO:0000256" key="2">
    <source>
        <dbReference type="ARBA" id="ARBA00022475"/>
    </source>
</evidence>
<keyword evidence="3" id="KW-0812">Transmembrane</keyword>
<feature type="domain" description="Cadherin" evidence="12">
    <location>
        <begin position="1"/>
        <end position="62"/>
    </location>
</feature>
<evidence type="ECO:0000256" key="6">
    <source>
        <dbReference type="ARBA" id="ARBA00022837"/>
    </source>
</evidence>
<evidence type="ECO:0000256" key="5">
    <source>
        <dbReference type="ARBA" id="ARBA00022737"/>
    </source>
</evidence>
<sequence length="211" mass="23528">FGLLTTKEPDGTLVSKLILLKKLDREQKDKYFLILTACDPDNSDTVNIVVQVQDSNDNKPRFERDSYEVDIPENSPPGTHVLQVKATDADLGINAKVRYGLTAQSHLMYGHIFKMDRESGILYVVGLVDRETSPVYQLGVTAEDMGCPSRTTRKQLIVNLSDDNDNSPKFNKSTYAIRIVENTPAPTKVLLHVTATDLDDGANGDVRYRID</sequence>
<feature type="domain" description="Cadherin" evidence="12">
    <location>
        <begin position="171"/>
        <end position="210"/>
    </location>
</feature>
<accession>T1EHX6</accession>
<name>T1EHX6_HELRO</name>
<keyword evidence="2" id="KW-1003">Cell membrane</keyword>
<keyword evidence="8" id="KW-1133">Transmembrane helix</keyword>
<evidence type="ECO:0000313" key="13">
    <source>
        <dbReference type="EMBL" id="ESN91601.1"/>
    </source>
</evidence>
<dbReference type="SMART" id="SM00112">
    <property type="entry name" value="CA"/>
    <property type="match status" value="2"/>
</dbReference>
<dbReference type="InterPro" id="IPR002126">
    <property type="entry name" value="Cadherin-like_dom"/>
</dbReference>
<evidence type="ECO:0000313" key="14">
    <source>
        <dbReference type="EnsemblMetazoa" id="HelroP132264"/>
    </source>
</evidence>
<dbReference type="PROSITE" id="PS50268">
    <property type="entry name" value="CADHERIN_2"/>
    <property type="match status" value="3"/>
</dbReference>
<dbReference type="Proteomes" id="UP000015101">
    <property type="component" value="Unassembled WGS sequence"/>
</dbReference>
<dbReference type="RefSeq" id="XP_009030431.1">
    <property type="nucleotide sequence ID" value="XM_009032183.1"/>
</dbReference>
<dbReference type="Pfam" id="PF00028">
    <property type="entry name" value="Cadherin"/>
    <property type="match status" value="1"/>
</dbReference>
<reference evidence="15" key="1">
    <citation type="submission" date="2012-12" db="EMBL/GenBank/DDBJ databases">
        <authorList>
            <person name="Hellsten U."/>
            <person name="Grimwood J."/>
            <person name="Chapman J.A."/>
            <person name="Shapiro H."/>
            <person name="Aerts A."/>
            <person name="Otillar R.P."/>
            <person name="Terry A.Y."/>
            <person name="Boore J.L."/>
            <person name="Simakov O."/>
            <person name="Marletaz F."/>
            <person name="Cho S.-J."/>
            <person name="Edsinger-Gonzales E."/>
            <person name="Havlak P."/>
            <person name="Kuo D.-H."/>
            <person name="Larsson T."/>
            <person name="Lv J."/>
            <person name="Arendt D."/>
            <person name="Savage R."/>
            <person name="Osoegawa K."/>
            <person name="de Jong P."/>
            <person name="Lindberg D.R."/>
            <person name="Seaver E.C."/>
            <person name="Weisblat D.A."/>
            <person name="Putnam N.H."/>
            <person name="Grigoriev I.V."/>
            <person name="Rokhsar D.S."/>
        </authorList>
    </citation>
    <scope>NUCLEOTIDE SEQUENCE</scope>
</reference>
<keyword evidence="10" id="KW-0325">Glycoprotein</keyword>
<dbReference type="OMA" id="ICISIID"/>
<evidence type="ECO:0000313" key="15">
    <source>
        <dbReference type="Proteomes" id="UP000015101"/>
    </source>
</evidence>
<protein>
    <recommendedName>
        <fullName evidence="12">Cadherin domain-containing protein</fullName>
    </recommendedName>
</protein>
<keyword evidence="9" id="KW-0472">Membrane</keyword>
<dbReference type="InParanoid" id="T1EHX6"/>
<dbReference type="GO" id="GO:0005886">
    <property type="term" value="C:plasma membrane"/>
    <property type="evidence" value="ECO:0007669"/>
    <property type="project" value="UniProtKB-SubCell"/>
</dbReference>
<keyword evidence="4" id="KW-0732">Signal</keyword>
<dbReference type="GO" id="GO:0007156">
    <property type="term" value="P:homophilic cell adhesion via plasma membrane adhesion molecules"/>
    <property type="evidence" value="ECO:0007669"/>
    <property type="project" value="InterPro"/>
</dbReference>
<evidence type="ECO:0000256" key="7">
    <source>
        <dbReference type="ARBA" id="ARBA00022889"/>
    </source>
</evidence>
<dbReference type="PANTHER" id="PTHR24028:SF146">
    <property type="entry name" value="CADHERIN 96CB, ISOFORM D-RELATED"/>
    <property type="match status" value="1"/>
</dbReference>
<dbReference type="EMBL" id="KB097700">
    <property type="protein sequence ID" value="ESN91601.1"/>
    <property type="molecule type" value="Genomic_DNA"/>
</dbReference>
<dbReference type="AlphaFoldDB" id="T1EHX6"/>
<feature type="domain" description="Cadherin" evidence="12">
    <location>
        <begin position="63"/>
        <end position="170"/>
    </location>
</feature>
<evidence type="ECO:0000256" key="1">
    <source>
        <dbReference type="ARBA" id="ARBA00004251"/>
    </source>
</evidence>
<reference evidence="13 15" key="2">
    <citation type="journal article" date="2013" name="Nature">
        <title>Insights into bilaterian evolution from three spiralian genomes.</title>
        <authorList>
            <person name="Simakov O."/>
            <person name="Marletaz F."/>
            <person name="Cho S.J."/>
            <person name="Edsinger-Gonzales E."/>
            <person name="Havlak P."/>
            <person name="Hellsten U."/>
            <person name="Kuo D.H."/>
            <person name="Larsson T."/>
            <person name="Lv J."/>
            <person name="Arendt D."/>
            <person name="Savage R."/>
            <person name="Osoegawa K."/>
            <person name="de Jong P."/>
            <person name="Grimwood J."/>
            <person name="Chapman J.A."/>
            <person name="Shapiro H."/>
            <person name="Aerts A."/>
            <person name="Otillar R.P."/>
            <person name="Terry A.Y."/>
            <person name="Boore J.L."/>
            <person name="Grigoriev I.V."/>
            <person name="Lindberg D.R."/>
            <person name="Seaver E.C."/>
            <person name="Weisblat D.A."/>
            <person name="Putnam N.H."/>
            <person name="Rokhsar D.S."/>
        </authorList>
    </citation>
    <scope>NUCLEOTIDE SEQUENCE</scope>
</reference>
<proteinExistence type="predicted"/>
<dbReference type="InterPro" id="IPR050174">
    <property type="entry name" value="Protocadherin/Cadherin-CA"/>
</dbReference>
<keyword evidence="5" id="KW-0677">Repeat</keyword>
<gene>
    <name evidence="14" type="primary">20196176</name>
    <name evidence="13" type="ORF">HELRODRAFT_132264</name>
</gene>
<keyword evidence="6 11" id="KW-0106">Calcium</keyword>
<evidence type="ECO:0000256" key="10">
    <source>
        <dbReference type="ARBA" id="ARBA00023180"/>
    </source>
</evidence>
<evidence type="ECO:0000256" key="3">
    <source>
        <dbReference type="ARBA" id="ARBA00022692"/>
    </source>
</evidence>
<dbReference type="CDD" id="cd11304">
    <property type="entry name" value="Cadherin_repeat"/>
    <property type="match status" value="3"/>
</dbReference>
<dbReference type="HOGENOM" id="CLU_1307584_0_0_1"/>
<dbReference type="EMBL" id="AMQM01002135">
    <property type="status" value="NOT_ANNOTATED_CDS"/>
    <property type="molecule type" value="Genomic_DNA"/>
</dbReference>
<dbReference type="Gene3D" id="2.60.40.60">
    <property type="entry name" value="Cadherins"/>
    <property type="match status" value="3"/>
</dbReference>